<evidence type="ECO:0000313" key="3">
    <source>
        <dbReference type="Proteomes" id="UP000078486"/>
    </source>
</evidence>
<dbReference type="RefSeq" id="WP_068771455.1">
    <property type="nucleotide sequence ID" value="NZ_CP109796.1"/>
</dbReference>
<keyword evidence="3" id="KW-1185">Reference proteome</keyword>
<dbReference type="EMBL" id="LRRQ01000127">
    <property type="protein sequence ID" value="OAM88505.1"/>
    <property type="molecule type" value="Genomic_DNA"/>
</dbReference>
<accession>A0A178IH45</accession>
<dbReference type="AlphaFoldDB" id="A0A178IH45"/>
<gene>
    <name evidence="2" type="ORF">AW736_16870</name>
</gene>
<reference evidence="2 3" key="1">
    <citation type="submission" date="2016-01" db="EMBL/GenBank/DDBJ databases">
        <title>High potential of lignocellulose degradation of a new Verrucomicrobia species.</title>
        <authorList>
            <person name="Wang Y."/>
            <person name="Shi Y."/>
            <person name="Qiu Z."/>
            <person name="Liu S."/>
            <person name="Yang H."/>
        </authorList>
    </citation>
    <scope>NUCLEOTIDE SEQUENCE [LARGE SCALE GENOMIC DNA]</scope>
    <source>
        <strain evidence="2 3">TSB47</strain>
    </source>
</reference>
<feature type="region of interest" description="Disordered" evidence="1">
    <location>
        <begin position="23"/>
        <end position="82"/>
    </location>
</feature>
<sequence length="82" mass="8995">MIYMLAGAVVRISAERVFYTKAGREVTGRPQRSGTGKPGRGGARNERARDGLEVERNEERARVFAPSRPVPDYQSAPHGVTP</sequence>
<comment type="caution">
    <text evidence="2">The sequence shown here is derived from an EMBL/GenBank/DDBJ whole genome shotgun (WGS) entry which is preliminary data.</text>
</comment>
<dbReference type="STRING" id="1184151.AW736_16870"/>
<proteinExistence type="predicted"/>
<evidence type="ECO:0000256" key="1">
    <source>
        <dbReference type="SAM" id="MobiDB-lite"/>
    </source>
</evidence>
<organism evidence="2 3">
    <name type="scientific">Termitidicoccus mucosus</name>
    <dbReference type="NCBI Taxonomy" id="1184151"/>
    <lineage>
        <taxon>Bacteria</taxon>
        <taxon>Pseudomonadati</taxon>
        <taxon>Verrucomicrobiota</taxon>
        <taxon>Opitutia</taxon>
        <taxon>Opitutales</taxon>
        <taxon>Opitutaceae</taxon>
        <taxon>Termitidicoccus</taxon>
    </lineage>
</organism>
<name>A0A178IH45_9BACT</name>
<dbReference type="Proteomes" id="UP000078486">
    <property type="component" value="Unassembled WGS sequence"/>
</dbReference>
<protein>
    <submittedName>
        <fullName evidence="2">Uncharacterized protein</fullName>
    </submittedName>
</protein>
<evidence type="ECO:0000313" key="2">
    <source>
        <dbReference type="EMBL" id="OAM88505.1"/>
    </source>
</evidence>
<feature type="compositionally biased region" description="Basic and acidic residues" evidence="1">
    <location>
        <begin position="43"/>
        <end position="62"/>
    </location>
</feature>